<dbReference type="EnsemblMetazoa" id="GPPI024432-RA">
    <property type="protein sequence ID" value="GPPI024432-PA"/>
    <property type="gene ID" value="GPPI024432"/>
</dbReference>
<dbReference type="AlphaFoldDB" id="A0A1B0BB27"/>
<sequence length="194" mass="21509">MQIRWLELLSIEPSGKIERKTATCYLIGHPKTISLFRVEHFAYNIKCAPLHFFLSVLPKAHKRLRYKTPTIRAAATNTMLTTKMTGIICDLKPYKTVGILPAKSSNSTASLEKFLTMLLLLLPSSIRVEFLLFSFIIVEVDDVEAFCLIGVSLVRLVVNVVDVFNVVLVTGAVVNSTFSSTLSTTLFVGHTGNC</sequence>
<dbReference type="VEuPathDB" id="VectorBase:GPPI024432"/>
<keyword evidence="2" id="KW-1185">Reference proteome</keyword>
<dbReference type="EMBL" id="JXJN01011288">
    <property type="status" value="NOT_ANNOTATED_CDS"/>
    <property type="molecule type" value="Genomic_DNA"/>
</dbReference>
<evidence type="ECO:0000313" key="2">
    <source>
        <dbReference type="Proteomes" id="UP000092460"/>
    </source>
</evidence>
<name>A0A1B0BB27_9MUSC</name>
<reference evidence="1" key="2">
    <citation type="submission" date="2020-05" db="UniProtKB">
        <authorList>
            <consortium name="EnsemblMetazoa"/>
        </authorList>
    </citation>
    <scope>IDENTIFICATION</scope>
    <source>
        <strain evidence="1">IAEA</strain>
    </source>
</reference>
<proteinExistence type="predicted"/>
<reference evidence="2" key="1">
    <citation type="submission" date="2015-01" db="EMBL/GenBank/DDBJ databases">
        <authorList>
            <person name="Aksoy S."/>
            <person name="Warren W."/>
            <person name="Wilson R.K."/>
        </authorList>
    </citation>
    <scope>NUCLEOTIDE SEQUENCE [LARGE SCALE GENOMIC DNA]</scope>
    <source>
        <strain evidence="2">IAEA</strain>
    </source>
</reference>
<dbReference type="Proteomes" id="UP000092460">
    <property type="component" value="Unassembled WGS sequence"/>
</dbReference>
<organism evidence="1 2">
    <name type="scientific">Glossina palpalis gambiensis</name>
    <dbReference type="NCBI Taxonomy" id="67801"/>
    <lineage>
        <taxon>Eukaryota</taxon>
        <taxon>Metazoa</taxon>
        <taxon>Ecdysozoa</taxon>
        <taxon>Arthropoda</taxon>
        <taxon>Hexapoda</taxon>
        <taxon>Insecta</taxon>
        <taxon>Pterygota</taxon>
        <taxon>Neoptera</taxon>
        <taxon>Endopterygota</taxon>
        <taxon>Diptera</taxon>
        <taxon>Brachycera</taxon>
        <taxon>Muscomorpha</taxon>
        <taxon>Hippoboscoidea</taxon>
        <taxon>Glossinidae</taxon>
        <taxon>Glossina</taxon>
    </lineage>
</organism>
<accession>A0A1B0BB27</accession>
<protein>
    <submittedName>
        <fullName evidence="1">Uncharacterized protein</fullName>
    </submittedName>
</protein>
<evidence type="ECO:0000313" key="1">
    <source>
        <dbReference type="EnsemblMetazoa" id="GPPI024432-PA"/>
    </source>
</evidence>